<dbReference type="AlphaFoldDB" id="A0AAV4U8S0"/>
<keyword evidence="2" id="KW-1185">Reference proteome</keyword>
<dbReference type="EMBL" id="BPLQ01010886">
    <property type="protein sequence ID" value="GIY54184.1"/>
    <property type="molecule type" value="Genomic_DNA"/>
</dbReference>
<dbReference type="Proteomes" id="UP001054837">
    <property type="component" value="Unassembled WGS sequence"/>
</dbReference>
<evidence type="ECO:0000313" key="1">
    <source>
        <dbReference type="EMBL" id="GIY54184.1"/>
    </source>
</evidence>
<gene>
    <name evidence="1" type="ORF">CDAR_618051</name>
</gene>
<name>A0AAV4U8S0_9ARAC</name>
<proteinExistence type="predicted"/>
<accession>A0AAV4U8S0</accession>
<organism evidence="1 2">
    <name type="scientific">Caerostris darwini</name>
    <dbReference type="NCBI Taxonomy" id="1538125"/>
    <lineage>
        <taxon>Eukaryota</taxon>
        <taxon>Metazoa</taxon>
        <taxon>Ecdysozoa</taxon>
        <taxon>Arthropoda</taxon>
        <taxon>Chelicerata</taxon>
        <taxon>Arachnida</taxon>
        <taxon>Araneae</taxon>
        <taxon>Araneomorphae</taxon>
        <taxon>Entelegynae</taxon>
        <taxon>Araneoidea</taxon>
        <taxon>Araneidae</taxon>
        <taxon>Caerostris</taxon>
    </lineage>
</organism>
<reference evidence="1 2" key="1">
    <citation type="submission" date="2021-06" db="EMBL/GenBank/DDBJ databases">
        <title>Caerostris darwini draft genome.</title>
        <authorList>
            <person name="Kono N."/>
            <person name="Arakawa K."/>
        </authorList>
    </citation>
    <scope>NUCLEOTIDE SEQUENCE [LARGE SCALE GENOMIC DNA]</scope>
</reference>
<sequence length="102" mass="11123">MTPKEPARRASPLPFAHLITTAHYENTNGEIRGNKRQSSKLRKFVNLSPNSLFRIALQSHLPPLPTAPSQLATVTSGCHSGNCLTTEKFKASSDKLQHAGCN</sequence>
<comment type="caution">
    <text evidence="1">The sequence shown here is derived from an EMBL/GenBank/DDBJ whole genome shotgun (WGS) entry which is preliminary data.</text>
</comment>
<protein>
    <submittedName>
        <fullName evidence="1">Uncharacterized protein</fullName>
    </submittedName>
</protein>
<evidence type="ECO:0000313" key="2">
    <source>
        <dbReference type="Proteomes" id="UP001054837"/>
    </source>
</evidence>